<name>A0ACC6P8X0_9BACL</name>
<keyword evidence="2" id="KW-1185">Reference proteome</keyword>
<dbReference type="EMBL" id="JBBKAR010000016">
    <property type="protein sequence ID" value="MEJ8303342.1"/>
    <property type="molecule type" value="Genomic_DNA"/>
</dbReference>
<dbReference type="Proteomes" id="UP001380953">
    <property type="component" value="Unassembled WGS sequence"/>
</dbReference>
<sequence length="660" mass="74069">MDPHIRLWTQAAFKLHDIRAQTLEVGSGEYGYRFPASAFLVMRKGRLELKLDGQNLNMEARQIVHAGQGAKLRMRPIEDCEYVLMLYRGELLLPFSQKLRRQLEECNPFAVQYRFIPAYPLELLELAETLLRDWQSDDALDKLHARATFASFVHELMRQMKRSEHHPVQPDLLDQTLRYLESHYRHPISLEQLADVFGCSVSFLSKLFKNRLDESPMRALTRIRMERAAYDLRYGEWSVQQLAERCGYPDAHSFSRAFKKFYGTAPMRYRAGSRQGNAVPDLPFFDPKSAVFPPSGQCYNGESVEKHYHLSHKGDLSVRKRTSAVMLTFALFGMLLSACSGTGTANTNQSANAVKEGTASQKTAAAENTADKAPQTATQVYRDSMGDVTIPAHPQRIVDLTGSAIGNLLVLGVKPVAAVDYSLSNPYHDGMLDDIEDIGDAPTAEVVLAQKPDLIIAFDYLEEADYEQLKRIAPVVRLKYGGMTPQNLLMEFGKITGKENEAQQWVEGWEAKIAEVKPKIRAVVGERTVSILQPYAKGIYAWGNKGGRGGEILYDDLELKAPDIVRETLIDGQGFGGDLSLEKLPDYAGDYIFTSNWGWDDGDASVVYDSEIWKSLEAVKNDRVFWIDPKGSYYNDPISLEAQLKLIEESFLGSGSSSDS</sequence>
<proteinExistence type="predicted"/>
<protein>
    <submittedName>
        <fullName evidence="1">AraC family transcriptional regulator</fullName>
    </submittedName>
</protein>
<organism evidence="1 2">
    <name type="scientific">Saccharibacillus sacchari</name>
    <dbReference type="NCBI Taxonomy" id="456493"/>
    <lineage>
        <taxon>Bacteria</taxon>
        <taxon>Bacillati</taxon>
        <taxon>Bacillota</taxon>
        <taxon>Bacilli</taxon>
        <taxon>Bacillales</taxon>
        <taxon>Paenibacillaceae</taxon>
        <taxon>Saccharibacillus</taxon>
    </lineage>
</organism>
<gene>
    <name evidence="1" type="ORF">WKI47_05350</name>
</gene>
<comment type="caution">
    <text evidence="1">The sequence shown here is derived from an EMBL/GenBank/DDBJ whole genome shotgun (WGS) entry which is preliminary data.</text>
</comment>
<accession>A0ACC6P8X0</accession>
<reference evidence="1" key="1">
    <citation type="submission" date="2024-03" db="EMBL/GenBank/DDBJ databases">
        <title>Whole genome sequecning of epiphytes from Marcgravia umbellata leaves.</title>
        <authorList>
            <person name="Kumar G."/>
            <person name="Savka M.A."/>
        </authorList>
    </citation>
    <scope>NUCLEOTIDE SEQUENCE</scope>
    <source>
        <strain evidence="1">RIT_BL5</strain>
    </source>
</reference>
<evidence type="ECO:0000313" key="2">
    <source>
        <dbReference type="Proteomes" id="UP001380953"/>
    </source>
</evidence>
<evidence type="ECO:0000313" key="1">
    <source>
        <dbReference type="EMBL" id="MEJ8303342.1"/>
    </source>
</evidence>